<dbReference type="AlphaFoldDB" id="A0A4S8HYT9"/>
<organism evidence="1 2">
    <name type="scientific">Niastella caeni</name>
    <dbReference type="NCBI Taxonomy" id="2569763"/>
    <lineage>
        <taxon>Bacteria</taxon>
        <taxon>Pseudomonadati</taxon>
        <taxon>Bacteroidota</taxon>
        <taxon>Chitinophagia</taxon>
        <taxon>Chitinophagales</taxon>
        <taxon>Chitinophagaceae</taxon>
        <taxon>Niastella</taxon>
    </lineage>
</organism>
<evidence type="ECO:0000313" key="1">
    <source>
        <dbReference type="EMBL" id="THU39334.1"/>
    </source>
</evidence>
<name>A0A4S8HYT9_9BACT</name>
<comment type="caution">
    <text evidence="1">The sequence shown here is derived from an EMBL/GenBank/DDBJ whole genome shotgun (WGS) entry which is preliminary data.</text>
</comment>
<keyword evidence="2" id="KW-1185">Reference proteome</keyword>
<dbReference type="OrthoDB" id="676093at2"/>
<dbReference type="InterPro" id="IPR024623">
    <property type="entry name" value="YtxH"/>
</dbReference>
<dbReference type="Proteomes" id="UP000306918">
    <property type="component" value="Unassembled WGS sequence"/>
</dbReference>
<gene>
    <name evidence="1" type="ORF">FAM09_12550</name>
</gene>
<protein>
    <submittedName>
        <fullName evidence="1">YtxH domain-containing protein</fullName>
    </submittedName>
</protein>
<dbReference type="EMBL" id="STFF01000003">
    <property type="protein sequence ID" value="THU39334.1"/>
    <property type="molecule type" value="Genomic_DNA"/>
</dbReference>
<reference evidence="1 2" key="1">
    <citation type="submission" date="2019-04" db="EMBL/GenBank/DDBJ databases">
        <title>Niastella caeni sp. nov., isolated from activated sludge.</title>
        <authorList>
            <person name="Sheng M."/>
        </authorList>
    </citation>
    <scope>NUCLEOTIDE SEQUENCE [LARGE SCALE GENOMIC DNA]</scope>
    <source>
        <strain evidence="1 2">HX-2-15</strain>
    </source>
</reference>
<sequence length="73" mass="7830">MKTFFVLLGGVAAGICIGLLIAPAKGSETRKRVAETTSDWAEKLKDLFTTSIKKAKSQVKTGDSYQPNAARTI</sequence>
<evidence type="ECO:0000313" key="2">
    <source>
        <dbReference type="Proteomes" id="UP000306918"/>
    </source>
</evidence>
<proteinExistence type="predicted"/>
<dbReference type="RefSeq" id="WP_136577466.1">
    <property type="nucleotide sequence ID" value="NZ_STFF01000003.1"/>
</dbReference>
<accession>A0A4S8HYT9</accession>
<dbReference type="Pfam" id="PF12732">
    <property type="entry name" value="YtxH"/>
    <property type="match status" value="1"/>
</dbReference>